<evidence type="ECO:0000313" key="1">
    <source>
        <dbReference type="EMBL" id="QPQ94810.1"/>
    </source>
</evidence>
<gene>
    <name evidence="1" type="ORF">I6H06_29850</name>
</gene>
<accession>A0AAQ0BVI0</accession>
<sequence length="123" mass="12998">MTLRYDLILTGLLTAVGTLMIHAPIDYLQQSQAAAPIVVVDVQKLLTDEQATQIKQFGNGDPSRMTTEAKSAALQQAGDWAKHLSDAVAQYGAECRCVVVNKAAVLSGSAQDVTSAIAARIAK</sequence>
<dbReference type="GeneID" id="45693371"/>
<dbReference type="AlphaFoldDB" id="A0AAQ0BVI0"/>
<reference evidence="1 2" key="1">
    <citation type="submission" date="2020-12" db="EMBL/GenBank/DDBJ databases">
        <title>FDA dAtabase for Regulatory Grade micrObial Sequences (FDA-ARGOS): Supporting development and validation of Infectious Disease Dx tests.</title>
        <authorList>
            <person name="Minogue T."/>
            <person name="Wolcott M."/>
            <person name="Wasieloski L."/>
            <person name="Aguilar W."/>
            <person name="Moore D."/>
            <person name="Jaissle J."/>
            <person name="Tallon L."/>
            <person name="Sadzewicz L."/>
            <person name="Zhao X."/>
            <person name="Boylan J."/>
            <person name="Ott S."/>
            <person name="Bowen H."/>
            <person name="Vavikolanu K."/>
            <person name="Mehta A."/>
            <person name="Aluvathingal J."/>
            <person name="Nadendla S."/>
            <person name="Yan Y."/>
            <person name="Sichtig H."/>
        </authorList>
    </citation>
    <scope>NUCLEOTIDE SEQUENCE [LARGE SCALE GENOMIC DNA]</scope>
    <source>
        <strain evidence="1 2">FDAARGOS_949</strain>
        <plasmid evidence="1 2">unnamed2</plasmid>
    </source>
</reference>
<evidence type="ECO:0000313" key="2">
    <source>
        <dbReference type="Proteomes" id="UP000594892"/>
    </source>
</evidence>
<dbReference type="RefSeq" id="WP_017432606.1">
    <property type="nucleotide sequence ID" value="NZ_CP065603.1"/>
</dbReference>
<dbReference type="Proteomes" id="UP000594892">
    <property type="component" value="Plasmid unnamed2"/>
</dbReference>
<dbReference type="EMBL" id="CP065603">
    <property type="protein sequence ID" value="QPQ94810.1"/>
    <property type="molecule type" value="Genomic_DNA"/>
</dbReference>
<geneLocation type="plasmid" evidence="1 2">
    <name>unnamed2</name>
</geneLocation>
<keyword evidence="1" id="KW-0614">Plasmid</keyword>
<name>A0AAQ0BVI0_BURGL</name>
<protein>
    <submittedName>
        <fullName evidence="1">TrbI F-type domain-containing protein</fullName>
    </submittedName>
</protein>
<proteinExistence type="predicted"/>
<organism evidence="1 2">
    <name type="scientific">Burkholderia glumae</name>
    <name type="common">Pseudomonas glumae</name>
    <dbReference type="NCBI Taxonomy" id="337"/>
    <lineage>
        <taxon>Bacteria</taxon>
        <taxon>Pseudomonadati</taxon>
        <taxon>Pseudomonadota</taxon>
        <taxon>Betaproteobacteria</taxon>
        <taxon>Burkholderiales</taxon>
        <taxon>Burkholderiaceae</taxon>
        <taxon>Burkholderia</taxon>
    </lineage>
</organism>